<dbReference type="PANTHER" id="PTHR43333">
    <property type="entry name" value="2-HACID_DH_C DOMAIN-CONTAINING PROTEIN"/>
    <property type="match status" value="1"/>
</dbReference>
<keyword evidence="2" id="KW-0520">NAD</keyword>
<evidence type="ECO:0000313" key="5">
    <source>
        <dbReference type="Proteomes" id="UP001139516"/>
    </source>
</evidence>
<evidence type="ECO:0000256" key="2">
    <source>
        <dbReference type="ARBA" id="ARBA00023027"/>
    </source>
</evidence>
<evidence type="ECO:0000259" key="3">
    <source>
        <dbReference type="Pfam" id="PF02826"/>
    </source>
</evidence>
<evidence type="ECO:0000256" key="1">
    <source>
        <dbReference type="ARBA" id="ARBA00023002"/>
    </source>
</evidence>
<dbReference type="AlphaFoldDB" id="A0A9X1YD58"/>
<proteinExistence type="predicted"/>
<keyword evidence="5" id="KW-1185">Reference proteome</keyword>
<keyword evidence="1" id="KW-0560">Oxidoreductase</keyword>
<sequence length="309" mass="32958">MPVVAFHSSLDSPADWEPALRRHLPDLDWRTDERPGDPAEVQAVLAWKPPPGYFARFPGLRLVVNLGAGADALLGRDDLPAVPISRLNDPGMVRLMTSYVVFAVTRHARDIPAFEAAQRRREWRYIHPRPLDACRVGVLGLGELGAAAALALAAMGYTVRGWSRSPKSLPGIGCLHGEAGLRALLAATDVLVVMLPLTGATRGLLDAGMLALLPRGAALVNVGRGPVVAEAALVEALRSGRLGGATLDVFDREPLPPEHPLWAMENVLITPHIASITVPGEAAPDVAESIRRVLAGRPPLHEVQAGRGY</sequence>
<dbReference type="RefSeq" id="WP_248666505.1">
    <property type="nucleotide sequence ID" value="NZ_JALPRX010000029.1"/>
</dbReference>
<accession>A0A9X1YD58</accession>
<reference evidence="4" key="1">
    <citation type="submission" date="2022-04" db="EMBL/GenBank/DDBJ databases">
        <title>Roseomonas acroporae sp. nov., isolated from coral Acropora digitifera.</title>
        <authorList>
            <person name="Sun H."/>
        </authorList>
    </citation>
    <scope>NUCLEOTIDE SEQUENCE</scope>
    <source>
        <strain evidence="4">NAR14</strain>
    </source>
</reference>
<dbReference type="CDD" id="cd12164">
    <property type="entry name" value="GDH_like_2"/>
    <property type="match status" value="1"/>
</dbReference>
<dbReference type="GO" id="GO:0051287">
    <property type="term" value="F:NAD binding"/>
    <property type="evidence" value="ECO:0007669"/>
    <property type="project" value="InterPro"/>
</dbReference>
<gene>
    <name evidence="4" type="ORF">M0638_08320</name>
</gene>
<protein>
    <submittedName>
        <fullName evidence="4">Glyoxylate/hydroxypyruvate reductase A</fullName>
    </submittedName>
</protein>
<name>A0A9X1YD58_9PROT</name>
<organism evidence="4 5">
    <name type="scientific">Roseomonas acroporae</name>
    <dbReference type="NCBI Taxonomy" id="2937791"/>
    <lineage>
        <taxon>Bacteria</taxon>
        <taxon>Pseudomonadati</taxon>
        <taxon>Pseudomonadota</taxon>
        <taxon>Alphaproteobacteria</taxon>
        <taxon>Acetobacterales</taxon>
        <taxon>Roseomonadaceae</taxon>
        <taxon>Roseomonas</taxon>
    </lineage>
</organism>
<evidence type="ECO:0000313" key="4">
    <source>
        <dbReference type="EMBL" id="MCK8784381.1"/>
    </source>
</evidence>
<dbReference type="Pfam" id="PF02826">
    <property type="entry name" value="2-Hacid_dh_C"/>
    <property type="match status" value="1"/>
</dbReference>
<dbReference type="Proteomes" id="UP001139516">
    <property type="component" value="Unassembled WGS sequence"/>
</dbReference>
<comment type="caution">
    <text evidence="4">The sequence shown here is derived from an EMBL/GenBank/DDBJ whole genome shotgun (WGS) entry which is preliminary data.</text>
</comment>
<dbReference type="InterPro" id="IPR036291">
    <property type="entry name" value="NAD(P)-bd_dom_sf"/>
</dbReference>
<feature type="domain" description="D-isomer specific 2-hydroxyacid dehydrogenase NAD-binding" evidence="3">
    <location>
        <begin position="104"/>
        <end position="274"/>
    </location>
</feature>
<dbReference type="EMBL" id="JALPRX010000029">
    <property type="protein sequence ID" value="MCK8784381.1"/>
    <property type="molecule type" value="Genomic_DNA"/>
</dbReference>
<dbReference type="PANTHER" id="PTHR43333:SF1">
    <property type="entry name" value="D-ISOMER SPECIFIC 2-HYDROXYACID DEHYDROGENASE NAD-BINDING DOMAIN-CONTAINING PROTEIN"/>
    <property type="match status" value="1"/>
</dbReference>
<dbReference type="SUPFAM" id="SSF51735">
    <property type="entry name" value="NAD(P)-binding Rossmann-fold domains"/>
    <property type="match status" value="1"/>
</dbReference>
<dbReference type="GO" id="GO:0016491">
    <property type="term" value="F:oxidoreductase activity"/>
    <property type="evidence" value="ECO:0007669"/>
    <property type="project" value="UniProtKB-KW"/>
</dbReference>
<dbReference type="InterPro" id="IPR006140">
    <property type="entry name" value="D-isomer_DH_NAD-bd"/>
</dbReference>
<dbReference type="Gene3D" id="3.40.50.720">
    <property type="entry name" value="NAD(P)-binding Rossmann-like Domain"/>
    <property type="match status" value="2"/>
</dbReference>